<dbReference type="Proteomes" id="UP001437256">
    <property type="component" value="Unassembled WGS sequence"/>
</dbReference>
<comment type="caution">
    <text evidence="1">The sequence shown here is derived from an EMBL/GenBank/DDBJ whole genome shotgun (WGS) entry which is preliminary data.</text>
</comment>
<sequence>STFEAVADFWGRMLDTTGPSGFRLNGDLWKVKAIGRQWMLLTPRTATIGQYVSDRSHNDTTDVYQDKQLAEKLQEVFDLLECFPRLTVLCIRVVPFPIADLVEMLASVPRLEKLQIDAGCLECARAPVLRRSITVSALPVSISYLSLGGMHLAAMDASQWETLLLLANLPSLVTFEIDVTTWSAFYDMWRTR</sequence>
<dbReference type="EMBL" id="JBBXMP010000579">
    <property type="protein sequence ID" value="KAL0057344.1"/>
    <property type="molecule type" value="Genomic_DNA"/>
</dbReference>
<protein>
    <submittedName>
        <fullName evidence="1">Uncharacterized protein</fullName>
    </submittedName>
</protein>
<accession>A0ABR2Z8W8</accession>
<name>A0ABR2Z8W8_9AGAR</name>
<organism evidence="1 2">
    <name type="scientific">Marasmius tenuissimus</name>
    <dbReference type="NCBI Taxonomy" id="585030"/>
    <lineage>
        <taxon>Eukaryota</taxon>
        <taxon>Fungi</taxon>
        <taxon>Dikarya</taxon>
        <taxon>Basidiomycota</taxon>
        <taxon>Agaricomycotina</taxon>
        <taxon>Agaricomycetes</taxon>
        <taxon>Agaricomycetidae</taxon>
        <taxon>Agaricales</taxon>
        <taxon>Marasmiineae</taxon>
        <taxon>Marasmiaceae</taxon>
        <taxon>Marasmius</taxon>
    </lineage>
</organism>
<feature type="non-terminal residue" evidence="1">
    <location>
        <position position="192"/>
    </location>
</feature>
<evidence type="ECO:0000313" key="2">
    <source>
        <dbReference type="Proteomes" id="UP001437256"/>
    </source>
</evidence>
<feature type="non-terminal residue" evidence="1">
    <location>
        <position position="1"/>
    </location>
</feature>
<keyword evidence="2" id="KW-1185">Reference proteome</keyword>
<proteinExistence type="predicted"/>
<evidence type="ECO:0000313" key="1">
    <source>
        <dbReference type="EMBL" id="KAL0057344.1"/>
    </source>
</evidence>
<gene>
    <name evidence="1" type="ORF">AAF712_016017</name>
</gene>
<reference evidence="1 2" key="1">
    <citation type="submission" date="2024-05" db="EMBL/GenBank/DDBJ databases">
        <title>A draft genome resource for the thread blight pathogen Marasmius tenuissimus strain MS-2.</title>
        <authorList>
            <person name="Yulfo-Soto G.E."/>
            <person name="Baruah I.K."/>
            <person name="Amoako-Attah I."/>
            <person name="Bukari Y."/>
            <person name="Meinhardt L.W."/>
            <person name="Bailey B.A."/>
            <person name="Cohen S.P."/>
        </authorList>
    </citation>
    <scope>NUCLEOTIDE SEQUENCE [LARGE SCALE GENOMIC DNA]</scope>
    <source>
        <strain evidence="1 2">MS-2</strain>
    </source>
</reference>